<feature type="transmembrane region" description="Helical" evidence="7">
    <location>
        <begin position="52"/>
        <end position="71"/>
    </location>
</feature>
<evidence type="ECO:0000256" key="3">
    <source>
        <dbReference type="ARBA" id="ARBA00022475"/>
    </source>
</evidence>
<feature type="transmembrane region" description="Helical" evidence="7">
    <location>
        <begin position="6"/>
        <end position="23"/>
    </location>
</feature>
<protein>
    <submittedName>
        <fullName evidence="8">Cytochrome d ubiquinol oxidase subunit II</fullName>
    </submittedName>
</protein>
<keyword evidence="3" id="KW-1003">Cell membrane</keyword>
<dbReference type="Pfam" id="PF02322">
    <property type="entry name" value="Cyt_bd_oxida_II"/>
    <property type="match status" value="1"/>
</dbReference>
<evidence type="ECO:0000256" key="1">
    <source>
        <dbReference type="ARBA" id="ARBA00004651"/>
    </source>
</evidence>
<dbReference type="EMBL" id="FNOY01000054">
    <property type="protein sequence ID" value="SDY68824.1"/>
    <property type="molecule type" value="Genomic_DNA"/>
</dbReference>
<keyword evidence="6 7" id="KW-0472">Membrane</keyword>
<dbReference type="GO" id="GO:0016682">
    <property type="term" value="F:oxidoreductase activity, acting on diphenols and related substances as donors, oxygen as acceptor"/>
    <property type="evidence" value="ECO:0007669"/>
    <property type="project" value="TreeGrafter"/>
</dbReference>
<proteinExistence type="inferred from homology"/>
<dbReference type="PANTHER" id="PTHR43141">
    <property type="entry name" value="CYTOCHROME BD2 SUBUNIT II"/>
    <property type="match status" value="1"/>
</dbReference>
<evidence type="ECO:0000256" key="6">
    <source>
        <dbReference type="ARBA" id="ARBA00023136"/>
    </source>
</evidence>
<dbReference type="InterPro" id="IPR003317">
    <property type="entry name" value="Cyt-d_oxidase_su2"/>
</dbReference>
<evidence type="ECO:0000256" key="7">
    <source>
        <dbReference type="SAM" id="Phobius"/>
    </source>
</evidence>
<sequence>MEYWLPVIYLGIMGLALLVYVILDGYDLGVGLLLPGASEAEKDTMIASIGPFWDANETWLVLGIGVLLIAFPKAHGIILTALYIPVTLMLFGLILRGVAFDLRVKAGDARKGLWNKAFFIGSLLASLAQGWMLGAYITGLETTRLSLLFAALIAVTLPALYILLGAAWLLMKTEGALFAKAVRWARLALLPMGLALVLVSIATPLVSDAIAERWFTLPNAIGLLPIPLGCVLLFIGMAWIVGRPELLARGYAWLLFAGLVALCILASLGLAFSLFPDIIIGQMDIWQAAASVDSLLFILVGIAITLPAIIGYSIFVYRVFHGKASDLRYE</sequence>
<feature type="transmembrane region" description="Helical" evidence="7">
    <location>
        <begin position="77"/>
        <end position="96"/>
    </location>
</feature>
<dbReference type="GO" id="GO:0070069">
    <property type="term" value="C:cytochrome complex"/>
    <property type="evidence" value="ECO:0007669"/>
    <property type="project" value="TreeGrafter"/>
</dbReference>
<dbReference type="STRING" id="44576.SAMN05421881_10546"/>
<evidence type="ECO:0000256" key="4">
    <source>
        <dbReference type="ARBA" id="ARBA00022692"/>
    </source>
</evidence>
<keyword evidence="5 7" id="KW-1133">Transmembrane helix</keyword>
<dbReference type="Proteomes" id="UP000198640">
    <property type="component" value="Unassembled WGS sequence"/>
</dbReference>
<comment type="similarity">
    <text evidence="2">Belongs to the cytochrome ubiquinol oxidase subunit 2 family.</text>
</comment>
<dbReference type="GO" id="GO:0005886">
    <property type="term" value="C:plasma membrane"/>
    <property type="evidence" value="ECO:0007669"/>
    <property type="project" value="UniProtKB-SubCell"/>
</dbReference>
<dbReference type="RefSeq" id="WP_090415137.1">
    <property type="nucleotide sequence ID" value="NZ_FNOY01000054.1"/>
</dbReference>
<feature type="transmembrane region" description="Helical" evidence="7">
    <location>
        <begin position="145"/>
        <end position="171"/>
    </location>
</feature>
<dbReference type="OrthoDB" id="9776710at2"/>
<feature type="transmembrane region" description="Helical" evidence="7">
    <location>
        <begin position="222"/>
        <end position="241"/>
    </location>
</feature>
<dbReference type="GO" id="GO:0009055">
    <property type="term" value="F:electron transfer activity"/>
    <property type="evidence" value="ECO:0007669"/>
    <property type="project" value="TreeGrafter"/>
</dbReference>
<keyword evidence="9" id="KW-1185">Reference proteome</keyword>
<reference evidence="8 9" key="1">
    <citation type="submission" date="2016-10" db="EMBL/GenBank/DDBJ databases">
        <authorList>
            <person name="de Groot N.N."/>
        </authorList>
    </citation>
    <scope>NUCLEOTIDE SEQUENCE [LARGE SCALE GENOMIC DNA]</scope>
    <source>
        <strain evidence="8 9">Nm1</strain>
    </source>
</reference>
<evidence type="ECO:0000313" key="8">
    <source>
        <dbReference type="EMBL" id="SDY68824.1"/>
    </source>
</evidence>
<feature type="transmembrane region" description="Helical" evidence="7">
    <location>
        <begin position="117"/>
        <end position="139"/>
    </location>
</feature>
<feature type="transmembrane region" description="Helical" evidence="7">
    <location>
        <begin position="295"/>
        <end position="320"/>
    </location>
</feature>
<dbReference type="GO" id="GO:0019646">
    <property type="term" value="P:aerobic electron transport chain"/>
    <property type="evidence" value="ECO:0007669"/>
    <property type="project" value="TreeGrafter"/>
</dbReference>
<keyword evidence="4 7" id="KW-0812">Transmembrane</keyword>
<evidence type="ECO:0000256" key="2">
    <source>
        <dbReference type="ARBA" id="ARBA00007543"/>
    </source>
</evidence>
<gene>
    <name evidence="8" type="ORF">SAMN05421881_10546</name>
</gene>
<feature type="transmembrane region" description="Helical" evidence="7">
    <location>
        <begin position="183"/>
        <end position="202"/>
    </location>
</feature>
<evidence type="ECO:0000256" key="5">
    <source>
        <dbReference type="ARBA" id="ARBA00022989"/>
    </source>
</evidence>
<evidence type="ECO:0000313" key="9">
    <source>
        <dbReference type="Proteomes" id="UP000198640"/>
    </source>
</evidence>
<dbReference type="AlphaFoldDB" id="A0A1H3LXS0"/>
<organism evidence="8 9">
    <name type="scientific">Nitrosomonas halophila</name>
    <dbReference type="NCBI Taxonomy" id="44576"/>
    <lineage>
        <taxon>Bacteria</taxon>
        <taxon>Pseudomonadati</taxon>
        <taxon>Pseudomonadota</taxon>
        <taxon>Betaproteobacteria</taxon>
        <taxon>Nitrosomonadales</taxon>
        <taxon>Nitrosomonadaceae</taxon>
        <taxon>Nitrosomonas</taxon>
    </lineage>
</organism>
<feature type="transmembrane region" description="Helical" evidence="7">
    <location>
        <begin position="253"/>
        <end position="275"/>
    </location>
</feature>
<dbReference type="PANTHER" id="PTHR43141:SF2">
    <property type="entry name" value="BLR3729 PROTEIN"/>
    <property type="match status" value="1"/>
</dbReference>
<name>A0A1H3LXS0_9PROT</name>
<accession>A0A1H3LXS0</accession>
<comment type="subcellular location">
    <subcellularLocation>
        <location evidence="1">Cell membrane</location>
        <topology evidence="1">Multi-pass membrane protein</topology>
    </subcellularLocation>
</comment>